<accession>A0A0A8YK50</accession>
<dbReference type="EMBL" id="GBRH01272240">
    <property type="protein sequence ID" value="JAD25655.1"/>
    <property type="molecule type" value="Transcribed_RNA"/>
</dbReference>
<sequence length="31" mass="3194">MACVTGQHAAAMKPPLSSRITVLVPPFPVSS</sequence>
<reference evidence="1" key="1">
    <citation type="submission" date="2014-09" db="EMBL/GenBank/DDBJ databases">
        <authorList>
            <person name="Magalhaes I.L.F."/>
            <person name="Oliveira U."/>
            <person name="Santos F.R."/>
            <person name="Vidigal T.H.D.A."/>
            <person name="Brescovit A.D."/>
            <person name="Santos A.J."/>
        </authorList>
    </citation>
    <scope>NUCLEOTIDE SEQUENCE</scope>
    <source>
        <tissue evidence="1">Shoot tissue taken approximately 20 cm above the soil surface</tissue>
    </source>
</reference>
<name>A0A0A8YK50_ARUDO</name>
<reference evidence="1" key="2">
    <citation type="journal article" date="2015" name="Data Brief">
        <title>Shoot transcriptome of the giant reed, Arundo donax.</title>
        <authorList>
            <person name="Barrero R.A."/>
            <person name="Guerrero F.D."/>
            <person name="Moolhuijzen P."/>
            <person name="Goolsby J.A."/>
            <person name="Tidwell J."/>
            <person name="Bellgard S.E."/>
            <person name="Bellgard M.I."/>
        </authorList>
    </citation>
    <scope>NUCLEOTIDE SEQUENCE</scope>
    <source>
        <tissue evidence="1">Shoot tissue taken approximately 20 cm above the soil surface</tissue>
    </source>
</reference>
<evidence type="ECO:0000313" key="1">
    <source>
        <dbReference type="EMBL" id="JAD25655.1"/>
    </source>
</evidence>
<dbReference type="AlphaFoldDB" id="A0A0A8YK50"/>
<organism evidence="1">
    <name type="scientific">Arundo donax</name>
    <name type="common">Giant reed</name>
    <name type="synonym">Donax arundinaceus</name>
    <dbReference type="NCBI Taxonomy" id="35708"/>
    <lineage>
        <taxon>Eukaryota</taxon>
        <taxon>Viridiplantae</taxon>
        <taxon>Streptophyta</taxon>
        <taxon>Embryophyta</taxon>
        <taxon>Tracheophyta</taxon>
        <taxon>Spermatophyta</taxon>
        <taxon>Magnoliopsida</taxon>
        <taxon>Liliopsida</taxon>
        <taxon>Poales</taxon>
        <taxon>Poaceae</taxon>
        <taxon>PACMAD clade</taxon>
        <taxon>Arundinoideae</taxon>
        <taxon>Arundineae</taxon>
        <taxon>Arundo</taxon>
    </lineage>
</organism>
<proteinExistence type="predicted"/>
<protein>
    <submittedName>
        <fullName evidence="1">Uncharacterized protein</fullName>
    </submittedName>
</protein>